<dbReference type="PANTHER" id="PTHR13710:SF105">
    <property type="entry name" value="ATP-DEPENDENT DNA HELICASE Q1"/>
    <property type="match status" value="1"/>
</dbReference>
<feature type="domain" description="Helicase C-terminal" evidence="9">
    <location>
        <begin position="657"/>
        <end position="834"/>
    </location>
</feature>
<protein>
    <recommendedName>
        <fullName evidence="7">DNA 3'-5' helicase</fullName>
        <ecNumber evidence="7">5.6.2.4</ecNumber>
    </recommendedName>
</protein>
<dbReference type="Pfam" id="PF00270">
    <property type="entry name" value="DEAD"/>
    <property type="match status" value="1"/>
</dbReference>
<dbReference type="GO" id="GO:0004386">
    <property type="term" value="F:helicase activity"/>
    <property type="evidence" value="ECO:0007669"/>
    <property type="project" value="UniProtKB-KW"/>
</dbReference>
<keyword evidence="4" id="KW-0238">DNA-binding</keyword>
<evidence type="ECO:0000259" key="8">
    <source>
        <dbReference type="PROSITE" id="PS51192"/>
    </source>
</evidence>
<dbReference type="SUPFAM" id="SSF52540">
    <property type="entry name" value="P-loop containing nucleoside triphosphate hydrolases"/>
    <property type="match status" value="1"/>
</dbReference>
<feature type="domain" description="Helicase ATP-binding" evidence="8">
    <location>
        <begin position="431"/>
        <end position="612"/>
    </location>
</feature>
<name>A0ABS1LJE8_9MICO</name>
<evidence type="ECO:0000256" key="2">
    <source>
        <dbReference type="ARBA" id="ARBA00022741"/>
    </source>
</evidence>
<keyword evidence="10" id="KW-0378">Hydrolase</keyword>
<comment type="catalytic activity">
    <reaction evidence="6">
        <text>Couples ATP hydrolysis with the unwinding of duplex DNA by translocating in the 3'-5' direction.</text>
        <dbReference type="EC" id="5.6.2.4"/>
    </reaction>
</comment>
<dbReference type="PROSITE" id="PS51192">
    <property type="entry name" value="HELICASE_ATP_BIND_1"/>
    <property type="match status" value="1"/>
</dbReference>
<keyword evidence="11" id="KW-1185">Reference proteome</keyword>
<keyword evidence="2" id="KW-0547">Nucleotide-binding</keyword>
<comment type="similarity">
    <text evidence="1">Belongs to the helicase family. RecQ subfamily.</text>
</comment>
<evidence type="ECO:0000313" key="10">
    <source>
        <dbReference type="EMBL" id="MBL0886370.1"/>
    </source>
</evidence>
<reference evidence="10 11" key="1">
    <citation type="journal article" date="2021" name="Arch. Microbiol.">
        <title>Myceligenerans indicum sp. nov., an actinobacterium isolated from mangrove sediment of Sundarbans, India.</title>
        <authorList>
            <person name="Asha K."/>
            <person name="Bhadury P."/>
        </authorList>
    </citation>
    <scope>NUCLEOTIDE SEQUENCE [LARGE SCALE GENOMIC DNA]</scope>
    <source>
        <strain evidence="10 11">I2</strain>
    </source>
</reference>
<evidence type="ECO:0000256" key="4">
    <source>
        <dbReference type="ARBA" id="ARBA00023125"/>
    </source>
</evidence>
<dbReference type="RefSeq" id="WP_201846241.1">
    <property type="nucleotide sequence ID" value="NZ_JABBYC010000011.1"/>
</dbReference>
<keyword evidence="3" id="KW-0067">ATP-binding</keyword>
<evidence type="ECO:0000256" key="3">
    <source>
        <dbReference type="ARBA" id="ARBA00022840"/>
    </source>
</evidence>
<evidence type="ECO:0000256" key="7">
    <source>
        <dbReference type="ARBA" id="ARBA00034808"/>
    </source>
</evidence>
<dbReference type="InterPro" id="IPR011545">
    <property type="entry name" value="DEAD/DEAH_box_helicase_dom"/>
</dbReference>
<dbReference type="InterPro" id="IPR014001">
    <property type="entry name" value="Helicase_ATP-bd"/>
</dbReference>
<sequence>MERRVVWAERSFRPGWSLLYTPAGGRLAFDEAADPPAGLSDDVRGRIRRLTSQACFAVPSATAPVSDDVRYVASVLLKILQRGENPVIRGRVADLLSEAERPGAMTGESVVASAIGPVLEPLVLDPAFELDPTYEAPLWQAIVSEAAPIARFVYPQPSLEALLGTVDGVGDRWADFLVSAPWYTKPVVVEIDGSQHRTARSVDQARDGALERAGYKASRYSGPEAVAPGGRLRRGLRAVPDGLAGMADPDTTRLLYGPAAVTRVGIAIALLLRDGHLRPGRNWDLDVRDPFDLALPAVLDVLDLLGAVSDIWSAAVLPVQVSVNGRSFLRDETGLFRESDGESPVADVKVDAARLVLEPFTAPHAVLPQVDDVPTAVVRGAHLPVDLAWIPAVSRTRRQATDQPNVDRGLDVLVRWLFGYDGFRPGQREAVQRILTGEDACVLLPTGAGKSLIYQIAGLLRPGLTLVVDPIVSLIDDQERRLRADGIDRVVAIHARRIANKAKAAAILELITDGGAAFAFVTPERLQTAAFREALEQVAEHLMVNLAVVDEAHCVSEWGHDFRAAYLRVGRNLRLLCSGDDDVLPPLLALTGTASPAVLRDLRRELEWPGQPFHLHRADNFDRTNLTFDVVHSNEERLLADVAEVITTTFPDRFGCTAAELVALARRDTRSGLIFTPHVNGSLGLKAVEGAVVAGYDRIAQDGPEEELLIKGRVGLYSGSPPRGTSTAMWESVKSVEAARFLSNETAMLISTKAFGMGVDKPNIRWTVHVGFPSSIESFAQEAGRAGRDGLDSQCVLVTSLPSDDDSTRSVLDPLADREERAKSAANLPESDLKRQLYFLNNSFKGQETEFRHSSTLLRRLLPKGSFARVEIPRQPEFQRQWQSEKRPLEPTSGDQEKALYRLAMIGVVDDYTIEYGSRKFTIDLGDLSPEGLDRALLDFADRIDPGRLRAHRQALSVAPESVDRRAEHHLRHLLNMIYGVVEPARVHALAEMYRLTRLGRDQDDTRRHTAVRDAIRSYLSDGLIAAVLVRVAARQGVDVTSALAEIDAAKVDDPSELAGAAARQLQAYPDQPVLRVARGVGEALRRDLDPEVVEVNLRSAFARLGEFGVGHDDALKLFRWITRKLRSDFDGQGRRSLALVWQIAHETGLPADLLEPVEEEVLASARQGDADPAELRTVLARRVHRWAGRTAAAWSTPPTM</sequence>
<dbReference type="PANTHER" id="PTHR13710">
    <property type="entry name" value="DNA HELICASE RECQ FAMILY MEMBER"/>
    <property type="match status" value="1"/>
</dbReference>
<dbReference type="SMART" id="SM00490">
    <property type="entry name" value="HELICc"/>
    <property type="match status" value="1"/>
</dbReference>
<evidence type="ECO:0000256" key="6">
    <source>
        <dbReference type="ARBA" id="ARBA00034617"/>
    </source>
</evidence>
<dbReference type="SMART" id="SM00487">
    <property type="entry name" value="DEXDc"/>
    <property type="match status" value="1"/>
</dbReference>
<dbReference type="PROSITE" id="PS51194">
    <property type="entry name" value="HELICASE_CTER"/>
    <property type="match status" value="1"/>
</dbReference>
<keyword evidence="10" id="KW-0347">Helicase</keyword>
<accession>A0ABS1LJE8</accession>
<dbReference type="CDD" id="cd17920">
    <property type="entry name" value="DEXHc_RecQ"/>
    <property type="match status" value="1"/>
</dbReference>
<dbReference type="Pfam" id="PF04480">
    <property type="entry name" value="DUF559"/>
    <property type="match status" value="1"/>
</dbReference>
<keyword evidence="5" id="KW-0413">Isomerase</keyword>
<evidence type="ECO:0000313" key="11">
    <source>
        <dbReference type="Proteomes" id="UP000675409"/>
    </source>
</evidence>
<dbReference type="Proteomes" id="UP000675409">
    <property type="component" value="Unassembled WGS sequence"/>
</dbReference>
<comment type="caution">
    <text evidence="10">The sequence shown here is derived from an EMBL/GenBank/DDBJ whole genome shotgun (WGS) entry which is preliminary data.</text>
</comment>
<evidence type="ECO:0000256" key="5">
    <source>
        <dbReference type="ARBA" id="ARBA00023235"/>
    </source>
</evidence>
<dbReference type="Gene3D" id="3.40.50.300">
    <property type="entry name" value="P-loop containing nucleotide triphosphate hydrolases"/>
    <property type="match status" value="2"/>
</dbReference>
<dbReference type="InterPro" id="IPR007569">
    <property type="entry name" value="DUF559"/>
</dbReference>
<gene>
    <name evidence="10" type="ORF">HGK34_08810</name>
</gene>
<dbReference type="EC" id="5.6.2.4" evidence="7"/>
<evidence type="ECO:0000256" key="1">
    <source>
        <dbReference type="ARBA" id="ARBA00005446"/>
    </source>
</evidence>
<organism evidence="10 11">
    <name type="scientific">Myceligenerans indicum</name>
    <dbReference type="NCBI Taxonomy" id="2593663"/>
    <lineage>
        <taxon>Bacteria</taxon>
        <taxon>Bacillati</taxon>
        <taxon>Actinomycetota</taxon>
        <taxon>Actinomycetes</taxon>
        <taxon>Micrococcales</taxon>
        <taxon>Promicromonosporaceae</taxon>
        <taxon>Myceligenerans</taxon>
    </lineage>
</organism>
<dbReference type="InterPro" id="IPR001650">
    <property type="entry name" value="Helicase_C-like"/>
</dbReference>
<dbReference type="InterPro" id="IPR027417">
    <property type="entry name" value="P-loop_NTPase"/>
</dbReference>
<dbReference type="Pfam" id="PF00271">
    <property type="entry name" value="Helicase_C"/>
    <property type="match status" value="1"/>
</dbReference>
<dbReference type="EMBL" id="JABBYC010000011">
    <property type="protein sequence ID" value="MBL0886370.1"/>
    <property type="molecule type" value="Genomic_DNA"/>
</dbReference>
<evidence type="ECO:0000259" key="9">
    <source>
        <dbReference type="PROSITE" id="PS51194"/>
    </source>
</evidence>
<proteinExistence type="inferred from homology"/>